<dbReference type="VEuPathDB" id="VectorBase:ISCI003922"/>
<evidence type="ECO:0000256" key="2">
    <source>
        <dbReference type="ARBA" id="ARBA00023002"/>
    </source>
</evidence>
<organism>
    <name type="scientific">Ixodes scapularis</name>
    <name type="common">Black-legged tick</name>
    <name type="synonym">Deer tick</name>
    <dbReference type="NCBI Taxonomy" id="6945"/>
    <lineage>
        <taxon>Eukaryota</taxon>
        <taxon>Metazoa</taxon>
        <taxon>Ecdysozoa</taxon>
        <taxon>Arthropoda</taxon>
        <taxon>Chelicerata</taxon>
        <taxon>Arachnida</taxon>
        <taxon>Acari</taxon>
        <taxon>Parasitiformes</taxon>
        <taxon>Ixodida</taxon>
        <taxon>Ixodoidea</taxon>
        <taxon>Ixodidae</taxon>
        <taxon>Ixodinae</taxon>
        <taxon>Ixodes</taxon>
    </lineage>
</organism>
<evidence type="ECO:0000313" key="5">
    <source>
        <dbReference type="EnsemblMetazoa" id="ISCW003922-PA"/>
    </source>
</evidence>
<dbReference type="GO" id="GO:0001758">
    <property type="term" value="F:retinal dehydrogenase (NAD+) activity"/>
    <property type="evidence" value="ECO:0007669"/>
    <property type="project" value="UniProtKB-EC"/>
</dbReference>
<dbReference type="HOGENOM" id="CLU_005391_1_4_1"/>
<dbReference type="Pfam" id="PF00171">
    <property type="entry name" value="Aldedh"/>
    <property type="match status" value="1"/>
</dbReference>
<dbReference type="InterPro" id="IPR016162">
    <property type="entry name" value="Ald_DH_N"/>
</dbReference>
<dbReference type="OrthoDB" id="310895at2759"/>
<dbReference type="EMBL" id="ABJB010349289">
    <property type="status" value="NOT_ANNOTATED_CDS"/>
    <property type="molecule type" value="Genomic_DNA"/>
</dbReference>
<dbReference type="EnsemblMetazoa" id="ISCW003922-RA">
    <property type="protein sequence ID" value="ISCW003922-PA"/>
    <property type="gene ID" value="ISCW003922"/>
</dbReference>
<dbReference type="Gene3D" id="3.40.605.10">
    <property type="entry name" value="Aldehyde Dehydrogenase, Chain A, domain 1"/>
    <property type="match status" value="1"/>
</dbReference>
<dbReference type="InParanoid" id="B7PJS8"/>
<dbReference type="Proteomes" id="UP000001555">
    <property type="component" value="Unassembled WGS sequence"/>
</dbReference>
<dbReference type="EMBL" id="DS727897">
    <property type="protein sequence ID" value="EEC06850.1"/>
    <property type="molecule type" value="Genomic_DNA"/>
</dbReference>
<dbReference type="GO" id="GO:0006081">
    <property type="term" value="P:aldehyde metabolic process"/>
    <property type="evidence" value="ECO:0000318"/>
    <property type="project" value="GO_Central"/>
</dbReference>
<keyword evidence="2 4" id="KW-0560">Oxidoreductase</keyword>
<keyword evidence="6" id="KW-1185">Reference proteome</keyword>
<name>B7PJS8_IXOSC</name>
<dbReference type="FunFam" id="3.40.309.10:FF:000001">
    <property type="entry name" value="Mitochondrial aldehyde dehydrogenase 2"/>
    <property type="match status" value="1"/>
</dbReference>
<reference evidence="4 6" key="1">
    <citation type="submission" date="2008-03" db="EMBL/GenBank/DDBJ databases">
        <title>Annotation of Ixodes scapularis.</title>
        <authorList>
            <consortium name="Ixodes scapularis Genome Project Consortium"/>
            <person name="Caler E."/>
            <person name="Hannick L.I."/>
            <person name="Bidwell S."/>
            <person name="Joardar V."/>
            <person name="Thiagarajan M."/>
            <person name="Amedeo P."/>
            <person name="Galinsky K.J."/>
            <person name="Schobel S."/>
            <person name="Inman J."/>
            <person name="Hostetler J."/>
            <person name="Miller J."/>
            <person name="Hammond M."/>
            <person name="Megy K."/>
            <person name="Lawson D."/>
            <person name="Kodira C."/>
            <person name="Sutton G."/>
            <person name="Meyer J."/>
            <person name="Hill C.A."/>
            <person name="Birren B."/>
            <person name="Nene V."/>
            <person name="Collins F."/>
            <person name="Alarcon-Chaidez F."/>
            <person name="Wikel S."/>
            <person name="Strausberg R."/>
        </authorList>
    </citation>
    <scope>NUCLEOTIDE SEQUENCE [LARGE SCALE GENOMIC DNA]</scope>
    <source>
        <strain evidence="6">Wikel</strain>
        <strain evidence="4">Wikel colony</strain>
    </source>
</reference>
<dbReference type="VEuPathDB" id="VectorBase:ISCW003922"/>
<dbReference type="PaxDb" id="6945-B7PJS8"/>
<feature type="domain" description="Aldehyde dehydrogenase" evidence="3">
    <location>
        <begin position="5"/>
        <end position="214"/>
    </location>
</feature>
<dbReference type="EMBL" id="ABJB010818695">
    <property type="status" value="NOT_ANNOTATED_CDS"/>
    <property type="molecule type" value="Genomic_DNA"/>
</dbReference>
<dbReference type="Gene3D" id="3.40.309.10">
    <property type="entry name" value="Aldehyde Dehydrogenase, Chain A, domain 2"/>
    <property type="match status" value="1"/>
</dbReference>
<dbReference type="VEuPathDB" id="VectorBase:ISCP_003717"/>
<evidence type="ECO:0000313" key="4">
    <source>
        <dbReference type="EMBL" id="EEC06850.1"/>
    </source>
</evidence>
<dbReference type="InterPro" id="IPR016160">
    <property type="entry name" value="Ald_DH_CS_CYS"/>
</dbReference>
<gene>
    <name evidence="4" type="ORF">IscW_ISCW003922</name>
</gene>
<dbReference type="PANTHER" id="PTHR11699">
    <property type="entry name" value="ALDEHYDE DEHYDROGENASE-RELATED"/>
    <property type="match status" value="1"/>
</dbReference>
<dbReference type="PROSITE" id="PS00070">
    <property type="entry name" value="ALDEHYDE_DEHYDR_CYS"/>
    <property type="match status" value="1"/>
</dbReference>
<reference evidence="5" key="2">
    <citation type="submission" date="2020-05" db="UniProtKB">
        <authorList>
            <consortium name="EnsemblMetazoa"/>
        </authorList>
    </citation>
    <scope>IDENTIFICATION</scope>
    <source>
        <strain evidence="5">wikel</strain>
    </source>
</reference>
<dbReference type="EC" id="1.2.1.36" evidence="4"/>
<dbReference type="GO" id="GO:0004029">
    <property type="term" value="F:aldehyde dehydrogenase (NAD+) activity"/>
    <property type="evidence" value="ECO:0000318"/>
    <property type="project" value="GO_Central"/>
</dbReference>
<evidence type="ECO:0000256" key="1">
    <source>
        <dbReference type="ARBA" id="ARBA00009986"/>
    </source>
</evidence>
<dbReference type="STRING" id="6945.B7PJS8"/>
<dbReference type="InterPro" id="IPR016163">
    <property type="entry name" value="Ald_DH_C"/>
</dbReference>
<dbReference type="SUPFAM" id="SSF53720">
    <property type="entry name" value="ALDH-like"/>
    <property type="match status" value="1"/>
</dbReference>
<proteinExistence type="inferred from homology"/>
<protein>
    <submittedName>
        <fullName evidence="4 5">Aldehyde dehydrogenase, putative</fullName>
        <ecNumber evidence="4">1.2.1.36</ecNumber>
    </submittedName>
</protein>
<dbReference type="FunFam" id="3.40.605.10:FF:000026">
    <property type="entry name" value="Aldehyde dehydrogenase, putative"/>
    <property type="match status" value="1"/>
</dbReference>
<dbReference type="EMBL" id="ABJB010850381">
    <property type="status" value="NOT_ANNOTATED_CDS"/>
    <property type="molecule type" value="Genomic_DNA"/>
</dbReference>
<evidence type="ECO:0000313" key="6">
    <source>
        <dbReference type="Proteomes" id="UP000001555"/>
    </source>
</evidence>
<accession>B7PJS8</accession>
<dbReference type="InterPro" id="IPR015590">
    <property type="entry name" value="Aldehyde_DH_dom"/>
</dbReference>
<dbReference type="AlphaFoldDB" id="B7PJS8"/>
<comment type="similarity">
    <text evidence="1">Belongs to the aldehyde dehydrogenase family.</text>
</comment>
<dbReference type="InterPro" id="IPR016161">
    <property type="entry name" value="Ald_DH/histidinol_DH"/>
</dbReference>
<evidence type="ECO:0000259" key="3">
    <source>
        <dbReference type="Pfam" id="PF00171"/>
    </source>
</evidence>
<sequence length="223" mass="24339">MNRQKMNLAVTLAHHTVFANQGQICCAPTRTYVHADIYDKFVAKSVELAKNRVVGDPFDERSVQGPQISERQMDSILNYVNIGKKEGAKLQCGGRRHGTKGFFVQPTVFSDVTDDMKIAREEIFGPVQSIFKFHTTDEVIARANDTIYGLAAGIVTQDVTTAHVVAQALQAGVVWINTFLTVATQAPFGGFKMSGIGTELGEDGLLAYTQVKTVVTAIPQKMS</sequence>